<name>A0A2P5F5Y8_TREOI</name>
<dbReference type="Proteomes" id="UP000237000">
    <property type="component" value="Unassembled WGS sequence"/>
</dbReference>
<dbReference type="EMBL" id="JXTC01000060">
    <property type="protein sequence ID" value="PON93210.1"/>
    <property type="molecule type" value="Genomic_DNA"/>
</dbReference>
<sequence length="61" mass="7160">MSKAIEKLRMESARSSWVMSELEKRVSAKLEGKWVLVRRDGFVAERERGRKWASSFWACRG</sequence>
<comment type="caution">
    <text evidence="1">The sequence shown here is derived from an EMBL/GenBank/DDBJ whole genome shotgun (WGS) entry which is preliminary data.</text>
</comment>
<evidence type="ECO:0000313" key="1">
    <source>
        <dbReference type="EMBL" id="PON93210.1"/>
    </source>
</evidence>
<dbReference type="AlphaFoldDB" id="A0A2P5F5Y8"/>
<keyword evidence="2" id="KW-1185">Reference proteome</keyword>
<gene>
    <name evidence="1" type="ORF">TorRG33x02_111160</name>
</gene>
<dbReference type="InParanoid" id="A0A2P5F5Y8"/>
<reference evidence="2" key="1">
    <citation type="submission" date="2016-06" db="EMBL/GenBank/DDBJ databases">
        <title>Parallel loss of symbiosis genes in relatives of nitrogen-fixing non-legume Parasponia.</title>
        <authorList>
            <person name="Van Velzen R."/>
            <person name="Holmer R."/>
            <person name="Bu F."/>
            <person name="Rutten L."/>
            <person name="Van Zeijl A."/>
            <person name="Liu W."/>
            <person name="Santuari L."/>
            <person name="Cao Q."/>
            <person name="Sharma T."/>
            <person name="Shen D."/>
            <person name="Roswanjaya Y."/>
            <person name="Wardhani T."/>
            <person name="Kalhor M.S."/>
            <person name="Jansen J."/>
            <person name="Van den Hoogen J."/>
            <person name="Gungor B."/>
            <person name="Hartog M."/>
            <person name="Hontelez J."/>
            <person name="Verver J."/>
            <person name="Yang W.-C."/>
            <person name="Schijlen E."/>
            <person name="Repin R."/>
            <person name="Schilthuizen M."/>
            <person name="Schranz E."/>
            <person name="Heidstra R."/>
            <person name="Miyata K."/>
            <person name="Fedorova E."/>
            <person name="Kohlen W."/>
            <person name="Bisseling T."/>
            <person name="Smit S."/>
            <person name="Geurts R."/>
        </authorList>
    </citation>
    <scope>NUCLEOTIDE SEQUENCE [LARGE SCALE GENOMIC DNA]</scope>
    <source>
        <strain evidence="2">cv. RG33-2</strain>
    </source>
</reference>
<proteinExistence type="predicted"/>
<organism evidence="1 2">
    <name type="scientific">Trema orientale</name>
    <name type="common">Charcoal tree</name>
    <name type="synonym">Celtis orientalis</name>
    <dbReference type="NCBI Taxonomy" id="63057"/>
    <lineage>
        <taxon>Eukaryota</taxon>
        <taxon>Viridiplantae</taxon>
        <taxon>Streptophyta</taxon>
        <taxon>Embryophyta</taxon>
        <taxon>Tracheophyta</taxon>
        <taxon>Spermatophyta</taxon>
        <taxon>Magnoliopsida</taxon>
        <taxon>eudicotyledons</taxon>
        <taxon>Gunneridae</taxon>
        <taxon>Pentapetalae</taxon>
        <taxon>rosids</taxon>
        <taxon>fabids</taxon>
        <taxon>Rosales</taxon>
        <taxon>Cannabaceae</taxon>
        <taxon>Trema</taxon>
    </lineage>
</organism>
<accession>A0A2P5F5Y8</accession>
<evidence type="ECO:0000313" key="2">
    <source>
        <dbReference type="Proteomes" id="UP000237000"/>
    </source>
</evidence>
<protein>
    <submittedName>
        <fullName evidence="1">Uncharacterized protein</fullName>
    </submittedName>
</protein>